<proteinExistence type="inferred from homology"/>
<gene>
    <name evidence="3" type="ORF">N2K84_17620</name>
</gene>
<dbReference type="SUPFAM" id="SSF47413">
    <property type="entry name" value="lambda repressor-like DNA-binding domains"/>
    <property type="match status" value="1"/>
</dbReference>
<evidence type="ECO:0000313" key="4">
    <source>
        <dbReference type="Proteomes" id="UP001163821"/>
    </source>
</evidence>
<dbReference type="GO" id="GO:0003677">
    <property type="term" value="F:DNA binding"/>
    <property type="evidence" value="ECO:0007669"/>
    <property type="project" value="InterPro"/>
</dbReference>
<name>A0AA42CB06_9BACT</name>
<keyword evidence="4" id="KW-1185">Reference proteome</keyword>
<dbReference type="Proteomes" id="UP001163821">
    <property type="component" value="Unassembled WGS sequence"/>
</dbReference>
<evidence type="ECO:0000313" key="3">
    <source>
        <dbReference type="EMBL" id="MCW0484562.1"/>
    </source>
</evidence>
<dbReference type="Gene3D" id="1.10.260.40">
    <property type="entry name" value="lambda repressor-like DNA-binding domains"/>
    <property type="match status" value="1"/>
</dbReference>
<dbReference type="AlphaFoldDB" id="A0AA42CB06"/>
<dbReference type="Pfam" id="PF06114">
    <property type="entry name" value="Peptidase_M78"/>
    <property type="match status" value="1"/>
</dbReference>
<dbReference type="InterPro" id="IPR052345">
    <property type="entry name" value="Rad_response_metalloprotease"/>
</dbReference>
<dbReference type="EMBL" id="JAPAAF010000041">
    <property type="protein sequence ID" value="MCW0484562.1"/>
    <property type="molecule type" value="Genomic_DNA"/>
</dbReference>
<dbReference type="InterPro" id="IPR010982">
    <property type="entry name" value="Lambda_DNA-bd_dom_sf"/>
</dbReference>
<comment type="similarity">
    <text evidence="1">Belongs to the short-chain fatty acyl-CoA assimilation regulator (ScfR) family.</text>
</comment>
<evidence type="ECO:0000256" key="1">
    <source>
        <dbReference type="ARBA" id="ARBA00007227"/>
    </source>
</evidence>
<protein>
    <submittedName>
        <fullName evidence="3">ImmA/IrrE family metallo-endopeptidase</fullName>
    </submittedName>
</protein>
<dbReference type="InterPro" id="IPR001387">
    <property type="entry name" value="Cro/C1-type_HTH"/>
</dbReference>
<dbReference type="PROSITE" id="PS50943">
    <property type="entry name" value="HTH_CROC1"/>
    <property type="match status" value="1"/>
</dbReference>
<dbReference type="PANTHER" id="PTHR43236">
    <property type="entry name" value="ANTITOXIN HIGA1"/>
    <property type="match status" value="1"/>
</dbReference>
<dbReference type="CDD" id="cd00093">
    <property type="entry name" value="HTH_XRE"/>
    <property type="match status" value="1"/>
</dbReference>
<dbReference type="PANTHER" id="PTHR43236:SF1">
    <property type="entry name" value="BLL7220 PROTEIN"/>
    <property type="match status" value="1"/>
</dbReference>
<reference evidence="3" key="1">
    <citation type="submission" date="2022-10" db="EMBL/GenBank/DDBJ databases">
        <title>Gaoshiqiia sediminis gen. nov., sp. nov., isolated from coastal sediment.</title>
        <authorList>
            <person name="Yu W.X."/>
            <person name="Mu D.S."/>
            <person name="Du J.Z."/>
            <person name="Liang Y.Q."/>
        </authorList>
    </citation>
    <scope>NUCLEOTIDE SEQUENCE</scope>
    <source>
        <strain evidence="3">A06</strain>
    </source>
</reference>
<accession>A0AA42CB06</accession>
<dbReference type="RefSeq" id="WP_282593154.1">
    <property type="nucleotide sequence ID" value="NZ_JAPAAF010000041.1"/>
</dbReference>
<comment type="caution">
    <text evidence="3">The sequence shown here is derived from an EMBL/GenBank/DDBJ whole genome shotgun (WGS) entry which is preliminary data.</text>
</comment>
<dbReference type="SMART" id="SM00530">
    <property type="entry name" value="HTH_XRE"/>
    <property type="match status" value="1"/>
</dbReference>
<sequence length="381" mass="43499">MATLNQYQPNLVFHPGATLGEKLEEMGMSVKEFALRTGKPEKTIFAILKEESSITPEMAVQFENVTRIPASFWINKQARYNEYVARLKQEQAIAEAEDWACEFPYAEMAKRGWVPPTRKKVEKTINLLSYFGVASHHSWNKLYVDTDLKVAAYTSLKFTHEAHAISAWLRQGELQAAEIAAPEFNVKKLKGNIPAMRRLMVEQPVGFFLKLQELCLEAGVVLLFTPKLPKVPLSGSTRWIKEKPLIQLTARYGQNDRFWFTFFHELGHIILHGKKYISLENVDFAASDAQKEQEAHDFAVKLTFSKEQEEKLLQEHPTSIAAEDIVNYAIEFDTHPALIIGRLQHLGLIAYSVGREFLLPVQLSEFVFDGSKDDEIKQMPE</sequence>
<dbReference type="Gene3D" id="1.10.10.2910">
    <property type="match status" value="1"/>
</dbReference>
<feature type="domain" description="HTH cro/C1-type" evidence="2">
    <location>
        <begin position="24"/>
        <end position="73"/>
    </location>
</feature>
<organism evidence="3 4">
    <name type="scientific">Gaoshiqia sediminis</name>
    <dbReference type="NCBI Taxonomy" id="2986998"/>
    <lineage>
        <taxon>Bacteria</taxon>
        <taxon>Pseudomonadati</taxon>
        <taxon>Bacteroidota</taxon>
        <taxon>Bacteroidia</taxon>
        <taxon>Marinilabiliales</taxon>
        <taxon>Prolixibacteraceae</taxon>
        <taxon>Gaoshiqia</taxon>
    </lineage>
</organism>
<dbReference type="InterPro" id="IPR010359">
    <property type="entry name" value="IrrE_HExxH"/>
</dbReference>
<evidence type="ECO:0000259" key="2">
    <source>
        <dbReference type="PROSITE" id="PS50943"/>
    </source>
</evidence>
<dbReference type="Pfam" id="PF01381">
    <property type="entry name" value="HTH_3"/>
    <property type="match status" value="1"/>
</dbReference>